<feature type="chain" id="PRO_5026826089" evidence="11">
    <location>
        <begin position="22"/>
        <end position="752"/>
    </location>
</feature>
<evidence type="ECO:0000259" key="13">
    <source>
        <dbReference type="Pfam" id="PF02225"/>
    </source>
</evidence>
<dbReference type="FunFam" id="3.40.50.200:FF:000006">
    <property type="entry name" value="Subtilisin-like protease SBT1.5"/>
    <property type="match status" value="1"/>
</dbReference>
<dbReference type="Gene3D" id="3.30.70.80">
    <property type="entry name" value="Peptidase S8 propeptide/proteinase inhibitor I9"/>
    <property type="match status" value="1"/>
</dbReference>
<evidence type="ECO:0000256" key="1">
    <source>
        <dbReference type="ARBA" id="ARBA00004613"/>
    </source>
</evidence>
<dbReference type="InterPro" id="IPR034197">
    <property type="entry name" value="Peptidases_S8_3"/>
</dbReference>
<feature type="domain" description="Peptidase S8/S53" evidence="12">
    <location>
        <begin position="144"/>
        <end position="573"/>
    </location>
</feature>
<feature type="active site" description="Charge relay system" evidence="9 10">
    <location>
        <position position="153"/>
    </location>
</feature>
<evidence type="ECO:0000256" key="4">
    <source>
        <dbReference type="ARBA" id="ARBA00022670"/>
    </source>
</evidence>
<dbReference type="InterPro" id="IPR037045">
    <property type="entry name" value="S8pro/Inhibitor_I9_sf"/>
</dbReference>
<keyword evidence="5 11" id="KW-0732">Signal</keyword>
<evidence type="ECO:0000256" key="3">
    <source>
        <dbReference type="ARBA" id="ARBA00022525"/>
    </source>
</evidence>
<gene>
    <name evidence="17" type="primary">LOC105044223</name>
</gene>
<dbReference type="Gene3D" id="3.40.50.200">
    <property type="entry name" value="Peptidase S8/S53 domain"/>
    <property type="match status" value="1"/>
</dbReference>
<reference evidence="17" key="1">
    <citation type="submission" date="2025-08" db="UniProtKB">
        <authorList>
            <consortium name="RefSeq"/>
        </authorList>
    </citation>
    <scope>IDENTIFICATION</scope>
</reference>
<dbReference type="InterPro" id="IPR003137">
    <property type="entry name" value="PA_domain"/>
</dbReference>
<dbReference type="CDD" id="cd04852">
    <property type="entry name" value="Peptidases_S8_3"/>
    <property type="match status" value="1"/>
</dbReference>
<dbReference type="GeneID" id="105044223"/>
<keyword evidence="3" id="KW-0964">Secreted</keyword>
<dbReference type="Pfam" id="PF05922">
    <property type="entry name" value="Inhibitor_I9"/>
    <property type="match status" value="1"/>
</dbReference>
<organism evidence="16 17">
    <name type="scientific">Elaeis guineensis var. tenera</name>
    <name type="common">Oil palm</name>
    <dbReference type="NCBI Taxonomy" id="51953"/>
    <lineage>
        <taxon>Eukaryota</taxon>
        <taxon>Viridiplantae</taxon>
        <taxon>Streptophyta</taxon>
        <taxon>Embryophyta</taxon>
        <taxon>Tracheophyta</taxon>
        <taxon>Spermatophyta</taxon>
        <taxon>Magnoliopsida</taxon>
        <taxon>Liliopsida</taxon>
        <taxon>Arecaceae</taxon>
        <taxon>Arecoideae</taxon>
        <taxon>Cocoseae</taxon>
        <taxon>Elaeidinae</taxon>
        <taxon>Elaeis</taxon>
    </lineage>
</organism>
<dbReference type="Gene3D" id="2.60.40.2310">
    <property type="match status" value="1"/>
</dbReference>
<keyword evidence="4 10" id="KW-0645">Protease</keyword>
<keyword evidence="7 10" id="KW-0720">Serine protease</keyword>
<dbReference type="FunFam" id="3.50.30.30:FF:000005">
    <property type="entry name" value="subtilisin-like protease SBT1.5"/>
    <property type="match status" value="1"/>
</dbReference>
<dbReference type="InterPro" id="IPR023827">
    <property type="entry name" value="Peptidase_S8_Asp-AS"/>
</dbReference>
<dbReference type="InterPro" id="IPR041469">
    <property type="entry name" value="Subtilisin-like_FN3"/>
</dbReference>
<sequence length="752" mass="79714">MENRHLLLLSALFIFSHSSLLVTHGQLLPVVSRCTNSGDRDIYIVHVKMPNNTKLLGSKAREKYYKSFLPPPIAPGQHRLVFSYNHAISGFAARLSEDEVKAMESMEGFVHAYRDREFSLHTTHSPDFLGLHPDRCFWKDSNLGQGVIIGVLDTGIIPSHPSFMDSGMSVPPSKWKGICDFDVNVCNDKLIGARGFSSGCRDSPVDHDGHGTHTASIAAGSFVHGAAVLGHAKGTSAGMAPKAHLAIYKVCYETCLGSNILAGIDQAIADGVDVLSISIGSPPEPFYDDSMAIGTLAAVAEGIFVSSSAGNAGPRESSVENDAPWVLTVGASTMDRTIRATVKLGSGVEIDGETMYQPENFPTIQLPLVYPGARGISRAKTCSEGSLDGINVRGKIVLCETGGSNTRIEKGAVVKKAGGVAMILMNRAQEMFTAEASAHVIPAAHVSYAAATKIRSYVKSSRTPTAAILFKGTWYGAPPSPTVAAFSGRGPSMINNGILKPDIIGPGVNIVAAWPSAVGPDPRDDSISTFNVLSGTSMAAPHLAGIAALLKVSHPDWSPAAIKSAIMTSSGTLNSDGKLIADETLKTTNYFAAGAGHVNPSKANDPGLVYDLAADDYIAYLCGLGYTDRQVSAIARSQIDCLSLMPITAEELNYPTFLMSIGADSQKTVTRVVKNVGEANEAYSVQVDAPEGVEVSVYPDKLVFSAIDETAVYDVYFTTGDTNDRVGMVSEGQLRWVSGKHVVRSPISVTFI</sequence>
<keyword evidence="16" id="KW-1185">Reference proteome</keyword>
<protein>
    <submittedName>
        <fullName evidence="17">Subtilisin-like protease SBT1.4</fullName>
    </submittedName>
</protein>
<dbReference type="InterPro" id="IPR046450">
    <property type="entry name" value="PA_dom_sf"/>
</dbReference>
<dbReference type="PROSITE" id="PS51892">
    <property type="entry name" value="SUBTILASE"/>
    <property type="match status" value="1"/>
</dbReference>
<dbReference type="InterPro" id="IPR036852">
    <property type="entry name" value="Peptidase_S8/S53_dom_sf"/>
</dbReference>
<dbReference type="GO" id="GO:0004252">
    <property type="term" value="F:serine-type endopeptidase activity"/>
    <property type="evidence" value="ECO:0007669"/>
    <property type="project" value="UniProtKB-UniRule"/>
</dbReference>
<evidence type="ECO:0000256" key="8">
    <source>
        <dbReference type="ARBA" id="ARBA00023180"/>
    </source>
</evidence>
<evidence type="ECO:0000256" key="10">
    <source>
        <dbReference type="PROSITE-ProRule" id="PRU01240"/>
    </source>
</evidence>
<dbReference type="Pfam" id="PF02225">
    <property type="entry name" value="PA"/>
    <property type="match status" value="1"/>
</dbReference>
<dbReference type="GO" id="GO:0005576">
    <property type="term" value="C:extracellular region"/>
    <property type="evidence" value="ECO:0007669"/>
    <property type="project" value="UniProtKB-SubCell"/>
</dbReference>
<evidence type="ECO:0000256" key="9">
    <source>
        <dbReference type="PIRSR" id="PIRSR615500-1"/>
    </source>
</evidence>
<evidence type="ECO:0000256" key="6">
    <source>
        <dbReference type="ARBA" id="ARBA00022801"/>
    </source>
</evidence>
<keyword evidence="6 10" id="KW-0378">Hydrolase</keyword>
<dbReference type="PRINTS" id="PR00723">
    <property type="entry name" value="SUBTILISIN"/>
</dbReference>
<evidence type="ECO:0000259" key="12">
    <source>
        <dbReference type="Pfam" id="PF00082"/>
    </source>
</evidence>
<comment type="subcellular location">
    <subcellularLocation>
        <location evidence="1">Secreted</location>
    </subcellularLocation>
</comment>
<name>A0A6I9R678_ELAGV</name>
<dbReference type="InterPro" id="IPR010259">
    <property type="entry name" value="S8pro/Inhibitor_I9"/>
</dbReference>
<evidence type="ECO:0000256" key="2">
    <source>
        <dbReference type="ARBA" id="ARBA00011073"/>
    </source>
</evidence>
<comment type="similarity">
    <text evidence="2 10">Belongs to the peptidase S8 family.</text>
</comment>
<dbReference type="RefSeq" id="XP_010920351.1">
    <property type="nucleotide sequence ID" value="XM_010922049.1"/>
</dbReference>
<feature type="active site" description="Charge relay system" evidence="9 10">
    <location>
        <position position="537"/>
    </location>
</feature>
<keyword evidence="8" id="KW-0325">Glycoprotein</keyword>
<accession>A0A6I9R678</accession>
<dbReference type="KEGG" id="egu:105044223"/>
<feature type="domain" description="PA" evidence="13">
    <location>
        <begin position="365"/>
        <end position="454"/>
    </location>
</feature>
<feature type="signal peptide" evidence="11">
    <location>
        <begin position="1"/>
        <end position="21"/>
    </location>
</feature>
<evidence type="ECO:0000313" key="16">
    <source>
        <dbReference type="Proteomes" id="UP000504607"/>
    </source>
</evidence>
<dbReference type="PANTHER" id="PTHR10795">
    <property type="entry name" value="PROPROTEIN CONVERTASE SUBTILISIN/KEXIN"/>
    <property type="match status" value="1"/>
</dbReference>
<dbReference type="InterPro" id="IPR015500">
    <property type="entry name" value="Peptidase_S8_subtilisin-rel"/>
</dbReference>
<feature type="domain" description="Inhibitor I9" evidence="14">
    <location>
        <begin position="43"/>
        <end position="121"/>
    </location>
</feature>
<dbReference type="CDD" id="cd02120">
    <property type="entry name" value="PA_subtilisin_like"/>
    <property type="match status" value="1"/>
</dbReference>
<dbReference type="Pfam" id="PF00082">
    <property type="entry name" value="Peptidase_S8"/>
    <property type="match status" value="1"/>
</dbReference>
<dbReference type="AlphaFoldDB" id="A0A6I9R678"/>
<evidence type="ECO:0000256" key="5">
    <source>
        <dbReference type="ARBA" id="ARBA00022729"/>
    </source>
</evidence>
<evidence type="ECO:0000313" key="17">
    <source>
        <dbReference type="RefSeq" id="XP_010920351.1"/>
    </source>
</evidence>
<dbReference type="GO" id="GO:0006508">
    <property type="term" value="P:proteolysis"/>
    <property type="evidence" value="ECO:0007669"/>
    <property type="project" value="UniProtKB-KW"/>
</dbReference>
<evidence type="ECO:0000256" key="7">
    <source>
        <dbReference type="ARBA" id="ARBA00022825"/>
    </source>
</evidence>
<dbReference type="Proteomes" id="UP000504607">
    <property type="component" value="Chromosome 4"/>
</dbReference>
<dbReference type="InParanoid" id="A0A6I9R678"/>
<dbReference type="PROSITE" id="PS00136">
    <property type="entry name" value="SUBTILASE_ASP"/>
    <property type="match status" value="1"/>
</dbReference>
<dbReference type="SUPFAM" id="SSF52743">
    <property type="entry name" value="Subtilisin-like"/>
    <property type="match status" value="1"/>
</dbReference>
<evidence type="ECO:0000259" key="15">
    <source>
        <dbReference type="Pfam" id="PF17766"/>
    </source>
</evidence>
<dbReference type="Pfam" id="PF17766">
    <property type="entry name" value="fn3_6"/>
    <property type="match status" value="1"/>
</dbReference>
<dbReference type="InterPro" id="IPR000209">
    <property type="entry name" value="Peptidase_S8/S53_dom"/>
</dbReference>
<evidence type="ECO:0000259" key="14">
    <source>
        <dbReference type="Pfam" id="PF05922"/>
    </source>
</evidence>
<feature type="domain" description="Subtilisin-like protease fibronectin type-III" evidence="15">
    <location>
        <begin position="651"/>
        <end position="749"/>
    </location>
</feature>
<proteinExistence type="inferred from homology"/>
<evidence type="ECO:0000256" key="11">
    <source>
        <dbReference type="SAM" id="SignalP"/>
    </source>
</evidence>
<dbReference type="OrthoDB" id="206201at2759"/>
<feature type="active site" description="Charge relay system" evidence="9 10">
    <location>
        <position position="210"/>
    </location>
</feature>
<dbReference type="SUPFAM" id="SSF52025">
    <property type="entry name" value="PA domain"/>
    <property type="match status" value="1"/>
</dbReference>
<dbReference type="Gene3D" id="3.50.30.30">
    <property type="match status" value="1"/>
</dbReference>
<dbReference type="InterPro" id="IPR045051">
    <property type="entry name" value="SBT"/>
</dbReference>